<feature type="region of interest" description="Disordered" evidence="1">
    <location>
        <begin position="106"/>
        <end position="125"/>
    </location>
</feature>
<feature type="compositionally biased region" description="Polar residues" evidence="1">
    <location>
        <begin position="113"/>
        <end position="125"/>
    </location>
</feature>
<comment type="caution">
    <text evidence="2">The sequence shown here is derived from an EMBL/GenBank/DDBJ whole genome shotgun (WGS) entry which is preliminary data.</text>
</comment>
<protein>
    <submittedName>
        <fullName evidence="2">Uncharacterized protein</fullName>
    </submittedName>
</protein>
<evidence type="ECO:0000256" key="1">
    <source>
        <dbReference type="SAM" id="MobiDB-lite"/>
    </source>
</evidence>
<gene>
    <name evidence="2" type="ORF">SDC9_204862</name>
</gene>
<organism evidence="2">
    <name type="scientific">bioreactor metagenome</name>
    <dbReference type="NCBI Taxonomy" id="1076179"/>
    <lineage>
        <taxon>unclassified sequences</taxon>
        <taxon>metagenomes</taxon>
        <taxon>ecological metagenomes</taxon>
    </lineage>
</organism>
<evidence type="ECO:0000313" key="2">
    <source>
        <dbReference type="EMBL" id="MPN57168.1"/>
    </source>
</evidence>
<reference evidence="2" key="1">
    <citation type="submission" date="2019-08" db="EMBL/GenBank/DDBJ databases">
        <authorList>
            <person name="Kucharzyk K."/>
            <person name="Murdoch R.W."/>
            <person name="Higgins S."/>
            <person name="Loffler F."/>
        </authorList>
    </citation>
    <scope>NUCLEOTIDE SEQUENCE</scope>
</reference>
<proteinExistence type="predicted"/>
<name>A0A645J0F6_9ZZZZ</name>
<dbReference type="EMBL" id="VSSQ01128372">
    <property type="protein sequence ID" value="MPN57168.1"/>
    <property type="molecule type" value="Genomic_DNA"/>
</dbReference>
<sequence>MQHRRIIVGGSKHIDVVDHGVVIRLAIEDRDFGAILFFGILDGCRGTRLVELVGHCGNEVSNLHSLGGLLRRSCRFSGGGFGRSSCCGSLFGRRCRLRVLASKHRKNHEHAQNDQNQFLHPVSSS</sequence>
<accession>A0A645J0F6</accession>
<dbReference type="AlphaFoldDB" id="A0A645J0F6"/>